<dbReference type="GO" id="GO:0002250">
    <property type="term" value="P:adaptive immune response"/>
    <property type="evidence" value="ECO:0007669"/>
    <property type="project" value="UniProtKB-KW"/>
</dbReference>
<evidence type="ECO:0000313" key="6">
    <source>
        <dbReference type="Ensembl" id="ENSBJAP00000004467.1"/>
    </source>
</evidence>
<dbReference type="GO" id="GO:0019814">
    <property type="term" value="C:immunoglobulin complex"/>
    <property type="evidence" value="ECO:0007669"/>
    <property type="project" value="UniProtKB-KW"/>
</dbReference>
<evidence type="ECO:0000256" key="1">
    <source>
        <dbReference type="ARBA" id="ARBA00022859"/>
    </source>
</evidence>
<keyword evidence="7" id="KW-1185">Reference proteome</keyword>
<dbReference type="Gene3D" id="2.60.40.10">
    <property type="entry name" value="Immunoglobulins"/>
    <property type="match status" value="1"/>
</dbReference>
<dbReference type="SMART" id="SM00406">
    <property type="entry name" value="IGv"/>
    <property type="match status" value="1"/>
</dbReference>
<dbReference type="AlphaFoldDB" id="A0A8B9ZAD1"/>
<keyword evidence="1" id="KW-0391">Immunity</keyword>
<reference evidence="6" key="2">
    <citation type="submission" date="2025-09" db="UniProtKB">
        <authorList>
            <consortium name="Ensembl"/>
        </authorList>
    </citation>
    <scope>IDENTIFICATION</scope>
</reference>
<dbReference type="PANTHER" id="PTHR23266">
    <property type="entry name" value="IMMUNOGLOBULIN HEAVY CHAIN"/>
    <property type="match status" value="1"/>
</dbReference>
<name>A0A8B9ZAD1_9AVES</name>
<sequence length="200" mass="21472">MYSGGWGILPGRAGRKKTRRRKVEGGAALEFFLLRAAVQLVESGGGLQTPGGSLRLLCKGSGFTFSSYDMFWVRQAPRKGLEWVAGIYSSGSAYYAPSVKGRFTLSRDNSQSMLTLQMNSLSADDTATYYCAKEGAGGAGDAHAESQQPCSVPPHPTNFPKTIPSTHTLVPNPFPDPGAFAPSPDPYTKHRPNTKPRSLS</sequence>
<dbReference type="Pfam" id="PF07686">
    <property type="entry name" value="V-set"/>
    <property type="match status" value="1"/>
</dbReference>
<feature type="domain" description="Ig-like" evidence="5">
    <location>
        <begin position="51"/>
        <end position="151"/>
    </location>
</feature>
<dbReference type="FunFam" id="2.60.40.10:FF:002198">
    <property type="entry name" value="Immunoglobulin heavy variable 5-2"/>
    <property type="match status" value="1"/>
</dbReference>
<dbReference type="Proteomes" id="UP000694555">
    <property type="component" value="Unplaced"/>
</dbReference>
<keyword evidence="3" id="KW-1280">Immunoglobulin</keyword>
<dbReference type="InterPro" id="IPR050199">
    <property type="entry name" value="IgHV"/>
</dbReference>
<evidence type="ECO:0000256" key="3">
    <source>
        <dbReference type="ARBA" id="ARBA00043265"/>
    </source>
</evidence>
<keyword evidence="2" id="KW-1064">Adaptive immunity</keyword>
<dbReference type="InterPro" id="IPR036179">
    <property type="entry name" value="Ig-like_dom_sf"/>
</dbReference>
<reference evidence="6" key="1">
    <citation type="submission" date="2025-08" db="UniProtKB">
        <authorList>
            <consortium name="Ensembl"/>
        </authorList>
    </citation>
    <scope>IDENTIFICATION</scope>
</reference>
<accession>A0A8B9ZAD1</accession>
<dbReference type="PROSITE" id="PS50835">
    <property type="entry name" value="IG_LIKE"/>
    <property type="match status" value="1"/>
</dbReference>
<dbReference type="SUPFAM" id="SSF48726">
    <property type="entry name" value="Immunoglobulin"/>
    <property type="match status" value="1"/>
</dbReference>
<organism evidence="6 7">
    <name type="scientific">Buteo japonicus</name>
    <dbReference type="NCBI Taxonomy" id="224669"/>
    <lineage>
        <taxon>Eukaryota</taxon>
        <taxon>Metazoa</taxon>
        <taxon>Chordata</taxon>
        <taxon>Craniata</taxon>
        <taxon>Vertebrata</taxon>
        <taxon>Euteleostomi</taxon>
        <taxon>Archelosauria</taxon>
        <taxon>Archosauria</taxon>
        <taxon>Dinosauria</taxon>
        <taxon>Saurischia</taxon>
        <taxon>Theropoda</taxon>
        <taxon>Coelurosauria</taxon>
        <taxon>Aves</taxon>
        <taxon>Neognathae</taxon>
        <taxon>Neoaves</taxon>
        <taxon>Telluraves</taxon>
        <taxon>Accipitrimorphae</taxon>
        <taxon>Accipitriformes</taxon>
        <taxon>Accipitridae</taxon>
        <taxon>Accipitrinae</taxon>
        <taxon>Buteo</taxon>
    </lineage>
</organism>
<dbReference type="InterPro" id="IPR007110">
    <property type="entry name" value="Ig-like_dom"/>
</dbReference>
<feature type="region of interest" description="Disordered" evidence="4">
    <location>
        <begin position="138"/>
        <end position="200"/>
    </location>
</feature>
<evidence type="ECO:0000256" key="2">
    <source>
        <dbReference type="ARBA" id="ARBA00023130"/>
    </source>
</evidence>
<dbReference type="GO" id="GO:0005576">
    <property type="term" value="C:extracellular region"/>
    <property type="evidence" value="ECO:0007669"/>
    <property type="project" value="UniProtKB-ARBA"/>
</dbReference>
<dbReference type="InterPro" id="IPR013783">
    <property type="entry name" value="Ig-like_fold"/>
</dbReference>
<evidence type="ECO:0000259" key="5">
    <source>
        <dbReference type="PROSITE" id="PS50835"/>
    </source>
</evidence>
<evidence type="ECO:0000256" key="4">
    <source>
        <dbReference type="SAM" id="MobiDB-lite"/>
    </source>
</evidence>
<dbReference type="Ensembl" id="ENSBJAT00000004594.1">
    <property type="protein sequence ID" value="ENSBJAP00000004467.1"/>
    <property type="gene ID" value="ENSBJAG00000003249.1"/>
</dbReference>
<protein>
    <recommendedName>
        <fullName evidence="5">Ig-like domain-containing protein</fullName>
    </recommendedName>
</protein>
<proteinExistence type="predicted"/>
<evidence type="ECO:0000313" key="7">
    <source>
        <dbReference type="Proteomes" id="UP000694555"/>
    </source>
</evidence>
<dbReference type="InterPro" id="IPR013106">
    <property type="entry name" value="Ig_V-set"/>
</dbReference>
<feature type="compositionally biased region" description="Polar residues" evidence="4">
    <location>
        <begin position="159"/>
        <end position="169"/>
    </location>
</feature>